<evidence type="ECO:0000313" key="3">
    <source>
        <dbReference type="Proteomes" id="UP000249890"/>
    </source>
</evidence>
<feature type="transmembrane region" description="Helical" evidence="1">
    <location>
        <begin position="60"/>
        <end position="80"/>
    </location>
</feature>
<dbReference type="RefSeq" id="WP_087917455.1">
    <property type="nucleotide sequence ID" value="NZ_CP021780.1"/>
</dbReference>
<feature type="transmembrane region" description="Helical" evidence="1">
    <location>
        <begin position="174"/>
        <end position="195"/>
    </location>
</feature>
<proteinExistence type="predicted"/>
<dbReference type="EMBL" id="CP021780">
    <property type="protein sequence ID" value="ASA23466.1"/>
    <property type="molecule type" value="Genomic_DNA"/>
</dbReference>
<keyword evidence="1" id="KW-0472">Membrane</keyword>
<feature type="transmembrane region" description="Helical" evidence="1">
    <location>
        <begin position="144"/>
        <end position="167"/>
    </location>
</feature>
<evidence type="ECO:0000256" key="1">
    <source>
        <dbReference type="SAM" id="Phobius"/>
    </source>
</evidence>
<accession>A0A2Z2K9V3</accession>
<gene>
    <name evidence="2" type="ORF">B9T62_23255</name>
</gene>
<dbReference type="AlphaFoldDB" id="A0A2Z2K9V3"/>
<evidence type="ECO:0000313" key="2">
    <source>
        <dbReference type="EMBL" id="ASA23466.1"/>
    </source>
</evidence>
<dbReference type="OrthoDB" id="1641057at2"/>
<dbReference type="Proteomes" id="UP000249890">
    <property type="component" value="Chromosome"/>
</dbReference>
<organism evidence="2 3">
    <name type="scientific">Paenibacillus donghaensis</name>
    <dbReference type="NCBI Taxonomy" id="414771"/>
    <lineage>
        <taxon>Bacteria</taxon>
        <taxon>Bacillati</taxon>
        <taxon>Bacillota</taxon>
        <taxon>Bacilli</taxon>
        <taxon>Bacillales</taxon>
        <taxon>Paenibacillaceae</taxon>
        <taxon>Paenibacillus</taxon>
    </lineage>
</organism>
<feature type="transmembrane region" description="Helical" evidence="1">
    <location>
        <begin position="222"/>
        <end position="244"/>
    </location>
</feature>
<reference evidence="2 3" key="1">
    <citation type="submission" date="2017-06" db="EMBL/GenBank/DDBJ databases">
        <title>Complete genome sequence of Paenibacillus donghaensis KCTC 13049T isolated from East Sea sediment, South Korea.</title>
        <authorList>
            <person name="Jung B.K."/>
            <person name="Hong S.-J."/>
            <person name="Shin J.-H."/>
        </authorList>
    </citation>
    <scope>NUCLEOTIDE SEQUENCE [LARGE SCALE GENOMIC DNA]</scope>
    <source>
        <strain evidence="2 3">KCTC 13049</strain>
    </source>
</reference>
<keyword evidence="1" id="KW-0812">Transmembrane</keyword>
<feature type="transmembrane region" description="Helical" evidence="1">
    <location>
        <begin position="114"/>
        <end position="138"/>
    </location>
</feature>
<name>A0A2Z2K9V3_9BACL</name>
<keyword evidence="3" id="KW-1185">Reference proteome</keyword>
<sequence length="254" mass="27149">MRNIMRMDLHRLLHSKVLYVSLAFLLIMAVSQVISGGDNVSIELLLGASGSSGEEDFLNASMGTGVIFILLGIILTLFVCRDYSSGFAKNIFTAHANPWDYIGGKMLSMMVTSALMLVLYSIEALLALTVSGNGIILAGGVTGLILFIVQKWIVSCAFIALILLINLLTRSTTVGIIAGFLVATGGLTMGITLFADNFNLDFLSSLLSFTISGSSQLPTLTFSGIVFLQVLLTSIVWMAACCVLSKKVLMTKDV</sequence>
<dbReference type="KEGG" id="pdh:B9T62_23255"/>
<protein>
    <submittedName>
        <fullName evidence="2">Uncharacterized protein</fullName>
    </submittedName>
</protein>
<keyword evidence="1" id="KW-1133">Transmembrane helix</keyword>